<reference evidence="2" key="1">
    <citation type="journal article" date="2018" name="PLoS Negl. Trop. Dis.">
        <title>Sialome diversity of ticks revealed by RNAseq of single tick salivary glands.</title>
        <authorList>
            <person name="Perner J."/>
            <person name="Kropackova S."/>
            <person name="Kopacek P."/>
            <person name="Ribeiro J.M."/>
        </authorList>
    </citation>
    <scope>NUCLEOTIDE SEQUENCE</scope>
    <source>
        <strain evidence="2">Siblings of single egg batch collected in Ceske Budejovice</strain>
        <tissue evidence="2">Salivary glands</tissue>
    </source>
</reference>
<dbReference type="EMBL" id="GEGO01005337">
    <property type="protein sequence ID" value="JAR90067.1"/>
    <property type="molecule type" value="Transcribed_RNA"/>
</dbReference>
<sequence length="78" mass="8358">MPACTLKIAALWEAITQSLGQYGYGDGPGMCAWNDGAPPCGRLRTEHGKRPPGATGGARRHISEAKRQSYRKGIGTHH</sequence>
<dbReference type="AlphaFoldDB" id="A0A147BGZ6"/>
<protein>
    <submittedName>
        <fullName evidence="2">Uncharacterized protein</fullName>
    </submittedName>
</protein>
<organism evidence="2">
    <name type="scientific">Ixodes ricinus</name>
    <name type="common">Common tick</name>
    <name type="synonym">Acarus ricinus</name>
    <dbReference type="NCBI Taxonomy" id="34613"/>
    <lineage>
        <taxon>Eukaryota</taxon>
        <taxon>Metazoa</taxon>
        <taxon>Ecdysozoa</taxon>
        <taxon>Arthropoda</taxon>
        <taxon>Chelicerata</taxon>
        <taxon>Arachnida</taxon>
        <taxon>Acari</taxon>
        <taxon>Parasitiformes</taxon>
        <taxon>Ixodida</taxon>
        <taxon>Ixodoidea</taxon>
        <taxon>Ixodidae</taxon>
        <taxon>Ixodinae</taxon>
        <taxon>Ixodes</taxon>
    </lineage>
</organism>
<evidence type="ECO:0000313" key="2">
    <source>
        <dbReference type="EMBL" id="JAR90067.1"/>
    </source>
</evidence>
<accession>A0A147BGZ6</accession>
<name>A0A147BGZ6_IXORI</name>
<feature type="region of interest" description="Disordered" evidence="1">
    <location>
        <begin position="47"/>
        <end position="78"/>
    </location>
</feature>
<evidence type="ECO:0000256" key="1">
    <source>
        <dbReference type="SAM" id="MobiDB-lite"/>
    </source>
</evidence>
<feature type="compositionally biased region" description="Basic residues" evidence="1">
    <location>
        <begin position="68"/>
        <end position="78"/>
    </location>
</feature>
<proteinExistence type="predicted"/>